<evidence type="ECO:0000313" key="2">
    <source>
        <dbReference type="EMBL" id="NNU74776.1"/>
    </source>
</evidence>
<comment type="caution">
    <text evidence="2">The sequence shown here is derived from an EMBL/GenBank/DDBJ whole genome shotgun (WGS) entry which is preliminary data.</text>
</comment>
<dbReference type="AlphaFoldDB" id="A0A7Y3WR77"/>
<evidence type="ECO:0000256" key="1">
    <source>
        <dbReference type="SAM" id="MobiDB-lite"/>
    </source>
</evidence>
<name>A0A7Y3WR77_9CLOT</name>
<protein>
    <recommendedName>
        <fullName evidence="4">Flagellar hook-length control protein FliK</fullName>
    </recommendedName>
</protein>
<organism evidence="2 3">
    <name type="scientific">Clostridium estertheticum</name>
    <dbReference type="NCBI Taxonomy" id="238834"/>
    <lineage>
        <taxon>Bacteria</taxon>
        <taxon>Bacillati</taxon>
        <taxon>Bacillota</taxon>
        <taxon>Clostridia</taxon>
        <taxon>Eubacteriales</taxon>
        <taxon>Clostridiaceae</taxon>
        <taxon>Clostridium</taxon>
    </lineage>
</organism>
<dbReference type="EMBL" id="JABEYB010000002">
    <property type="protein sequence ID" value="NNU74776.1"/>
    <property type="molecule type" value="Genomic_DNA"/>
</dbReference>
<feature type="region of interest" description="Disordered" evidence="1">
    <location>
        <begin position="316"/>
        <end position="337"/>
    </location>
</feature>
<evidence type="ECO:0008006" key="4">
    <source>
        <dbReference type="Google" id="ProtNLM"/>
    </source>
</evidence>
<gene>
    <name evidence="2" type="ORF">HLQ16_02370</name>
</gene>
<sequence length="774" mass="87479">MAIISNNPILQNPLAKKAFSKISFEAGEKFNARIVSVDQQNGEVNLKLSDGWQFVAKLDKPLEQGTSGSVLNFEVEGFEEGKLKIKLVHEDSKNVENDILKDNHSGKLLSNDKTDALLFEKMIKHDMPLTKDNIIDIKNLVDFKGKISLDGEKEDAFITKYIESRNIDPNSAKANDITKVLKDFFVVLKNLNVDEILLFKENNIGFTKENLESFIKLFKGDSAIYNDLKEINNYLFSSGENKDMQGAIEHSPVSQNKNSIITMGKGNEITTPEESFIDSKVDNNNFKEVVSLINKELKNLGINHIVSSSTIQSLESGEKVRQGENLHQDKNLEPSKNLKLQNESFNKGEIKTLVDKILKMENIKISPDSSTKLIGNLEKKLNTSETSLDNKFYNNNFKEVVSLINKELKNIGINHTVSSSTIESLGRNESLGRGESLGVDKNLEQVKSIQQDKNVEPSKNLKLQIGSFNKGELKTLVDKILKMENIKISPESSTKIIDNLEEKLDTKEIEPSSKNLDNINKNKEIPLSKLDKATISESKIENKNSTNTKVNGYGKNNSLNEIINMIKKELNFSDIDKKVIDNVEKEIAKTTTDILIKDQIKLKTGEIKDIVKDIIQNKLNIKPETYEKVMDMFNQKLNDIKIFNSISQQYYYLDLPINVKNDEYQLKLIIKDDRNKGKKIDSTNVKIATSIKTINMGTVDAYIKISNSSMNIDINCNEFFVKVLDISKEKLVKDLSSLSYRVSINVNNKISEFTLADCGEFFNDRSFNAINIKV</sequence>
<feature type="compositionally biased region" description="Basic and acidic residues" evidence="1">
    <location>
        <begin position="316"/>
        <end position="333"/>
    </location>
</feature>
<proteinExistence type="predicted"/>
<reference evidence="2 3" key="1">
    <citation type="submission" date="2020-05" db="EMBL/GenBank/DDBJ databases">
        <title>Complete genome of Clostridium estertheticum subspecies estertheticum, isolated from Vacuum packed lamb meat from New Zealand imported to Switzerland.</title>
        <authorList>
            <person name="Wambui J."/>
            <person name="Stevens M.J.A."/>
            <person name="Stephan R."/>
        </authorList>
    </citation>
    <scope>NUCLEOTIDE SEQUENCE [LARGE SCALE GENOMIC DNA]</scope>
    <source>
        <strain evidence="2 3">CEST001</strain>
    </source>
</reference>
<evidence type="ECO:0000313" key="3">
    <source>
        <dbReference type="Proteomes" id="UP000531659"/>
    </source>
</evidence>
<dbReference type="RefSeq" id="WP_171295634.1">
    <property type="nucleotide sequence ID" value="NZ_CP087098.1"/>
</dbReference>
<accession>A0A7Y3WR77</accession>
<dbReference type="Proteomes" id="UP000531659">
    <property type="component" value="Unassembled WGS sequence"/>
</dbReference>